<comment type="caution">
    <text evidence="1">The sequence shown here is derived from an EMBL/GenBank/DDBJ whole genome shotgun (WGS) entry which is preliminary data.</text>
</comment>
<keyword evidence="2" id="KW-1185">Reference proteome</keyword>
<accession>A0ACC2CK31</accession>
<protein>
    <submittedName>
        <fullName evidence="1">Uncharacterized protein</fullName>
    </submittedName>
</protein>
<evidence type="ECO:0000313" key="2">
    <source>
        <dbReference type="Proteomes" id="UP001162992"/>
    </source>
</evidence>
<dbReference type="EMBL" id="CM055101">
    <property type="protein sequence ID" value="KAJ7542305.1"/>
    <property type="molecule type" value="Genomic_DNA"/>
</dbReference>
<dbReference type="Proteomes" id="UP001162992">
    <property type="component" value="Chromosome 10"/>
</dbReference>
<organism evidence="1 2">
    <name type="scientific">Diphasiastrum complanatum</name>
    <name type="common">Issler's clubmoss</name>
    <name type="synonym">Lycopodium complanatum</name>
    <dbReference type="NCBI Taxonomy" id="34168"/>
    <lineage>
        <taxon>Eukaryota</taxon>
        <taxon>Viridiplantae</taxon>
        <taxon>Streptophyta</taxon>
        <taxon>Embryophyta</taxon>
        <taxon>Tracheophyta</taxon>
        <taxon>Lycopodiopsida</taxon>
        <taxon>Lycopodiales</taxon>
        <taxon>Lycopodiaceae</taxon>
        <taxon>Lycopodioideae</taxon>
        <taxon>Diphasiastrum</taxon>
    </lineage>
</organism>
<sequence>MFDCKLMAFLWILAAIAIICCLLGCHVSIATFPGYGYRLESIEMGDRGEIVAILEAINKTSIYGPDITHLRATIRYEKNHRLHVHITDNDNSRSRWEIPQEIIPRARVSAQRDKEADAAIHMSTNPCHQLLFVYTKDPFGFAVIRNPGGEVLFNSTPSALFGGMVFKDQYLEISTSVSKSASLYGFGESTKSQGFKLLPGQTYTLWASDTVSSNPDMNLYGSHPFYLDVRPGGQSHGVLLLNSNGMDVSYHESHLTYEVIGGILDFYFFAGPSPLSVIEQFTELVGRPAPMPYWSLGFHQCRWGYKSVAELEDVVHNYKVAEIPLEVIWSDIDYMDARKDFTLDPENFPAQRMGAFLDKLHKNNQRYVLIADPGIKCEKNYNAFERGLEADIFIKDSTGTPYLGQVWPGAVHFADFLHPNISSFWTSAIADFHRLVPFDGLWLDMNEVSNFCSGVTCKLPQNTSCLNDEFLVVTCCLICQDEGASNWDNPPYKINNANTHREVGAKTMPTSATHYNGILEYNAHNIYGLSQAIITNKALRSVLRKRPFVLSRSTFVGSGKFAAHWTGDNSATWSDLASSLVSILNSGLVGIPMVGSDICGYLENTTEELCNRWIQVGAFYPFSRSHSDIRAIPQELYVWESVAKSAKKALGLRYQLLPYLYTLVFEAHTTGAPIVRPLFISFPDDPISLGINSQFLLGKSVLVSPVISKGATSVYAYFPKGTWYNLFNYSVSLSISEGSYQHLPALLDTINVHVYDGSIIPMQEEALTTTLARTTPFTLLVAFSLEDHEEKANTASGKLFLDDGEAMEMKIKAGKSTLVQYSAERSKDGGFLRAEVIHGQFALKEGYFLQKLVMLGLNSTPKFLTINSRPASSSIRVSFEEADHVAEICGLKLAMGSSFSINWITSTSVPPSHSTT</sequence>
<evidence type="ECO:0000313" key="1">
    <source>
        <dbReference type="EMBL" id="KAJ7542305.1"/>
    </source>
</evidence>
<proteinExistence type="predicted"/>
<name>A0ACC2CK31_DIPCM</name>
<gene>
    <name evidence="1" type="ORF">O6H91_10G100400</name>
</gene>
<reference evidence="2" key="1">
    <citation type="journal article" date="2024" name="Proc. Natl. Acad. Sci. U.S.A.">
        <title>Extraordinary preservation of gene collinearity over three hundred million years revealed in homosporous lycophytes.</title>
        <authorList>
            <person name="Li C."/>
            <person name="Wickell D."/>
            <person name="Kuo L.Y."/>
            <person name="Chen X."/>
            <person name="Nie B."/>
            <person name="Liao X."/>
            <person name="Peng D."/>
            <person name="Ji J."/>
            <person name="Jenkins J."/>
            <person name="Williams M."/>
            <person name="Shu S."/>
            <person name="Plott C."/>
            <person name="Barry K."/>
            <person name="Rajasekar S."/>
            <person name="Grimwood J."/>
            <person name="Han X."/>
            <person name="Sun S."/>
            <person name="Hou Z."/>
            <person name="He W."/>
            <person name="Dai G."/>
            <person name="Sun C."/>
            <person name="Schmutz J."/>
            <person name="Leebens-Mack J.H."/>
            <person name="Li F.W."/>
            <person name="Wang L."/>
        </authorList>
    </citation>
    <scope>NUCLEOTIDE SEQUENCE [LARGE SCALE GENOMIC DNA]</scope>
    <source>
        <strain evidence="2">cv. PW_Plant_1</strain>
    </source>
</reference>